<name>G0MM42_CAEBE</name>
<organism evidence="5">
    <name type="scientific">Caenorhabditis brenneri</name>
    <name type="common">Nematode worm</name>
    <dbReference type="NCBI Taxonomy" id="135651"/>
    <lineage>
        <taxon>Eukaryota</taxon>
        <taxon>Metazoa</taxon>
        <taxon>Ecdysozoa</taxon>
        <taxon>Nematoda</taxon>
        <taxon>Chromadorea</taxon>
        <taxon>Rhabditida</taxon>
        <taxon>Rhabditina</taxon>
        <taxon>Rhabditomorpha</taxon>
        <taxon>Rhabditoidea</taxon>
        <taxon>Rhabditidae</taxon>
        <taxon>Peloderinae</taxon>
        <taxon>Caenorhabditis</taxon>
    </lineage>
</organism>
<feature type="signal peptide" evidence="3">
    <location>
        <begin position="1"/>
        <end position="18"/>
    </location>
</feature>
<feature type="region of interest" description="Disordered" evidence="1">
    <location>
        <begin position="294"/>
        <end position="326"/>
    </location>
</feature>
<reference evidence="5" key="1">
    <citation type="submission" date="2011-07" db="EMBL/GenBank/DDBJ databases">
        <authorList>
            <consortium name="Caenorhabditis brenneri Sequencing and Analysis Consortium"/>
            <person name="Wilson R.K."/>
        </authorList>
    </citation>
    <scope>NUCLEOTIDE SEQUENCE [LARGE SCALE GENOMIC DNA]</scope>
    <source>
        <strain evidence="5">PB2801</strain>
    </source>
</reference>
<feature type="region of interest" description="Disordered" evidence="1">
    <location>
        <begin position="215"/>
        <end position="241"/>
    </location>
</feature>
<feature type="chain" id="PRO_5003403735" evidence="3">
    <location>
        <begin position="19"/>
        <end position="326"/>
    </location>
</feature>
<feature type="compositionally biased region" description="Basic and acidic residues" evidence="1">
    <location>
        <begin position="216"/>
        <end position="234"/>
    </location>
</feature>
<gene>
    <name evidence="4" type="ORF">CAEBREN_12591</name>
</gene>
<evidence type="ECO:0000256" key="1">
    <source>
        <dbReference type="SAM" id="MobiDB-lite"/>
    </source>
</evidence>
<evidence type="ECO:0000313" key="5">
    <source>
        <dbReference type="Proteomes" id="UP000008068"/>
    </source>
</evidence>
<dbReference type="InParanoid" id="G0MM42"/>
<evidence type="ECO:0000256" key="3">
    <source>
        <dbReference type="SAM" id="SignalP"/>
    </source>
</evidence>
<sequence>MRIIHWIVCVVLSHTVHSRYHFRFHTCIKEDQTILDRENLNSLRQAAYIDDGFISGPAKFGLARLGIGIHYGSVLGSHNLTSNYQEGAESVLRVIEFYGSDYFIVINFFHRGYYFMKKGDAWRMSPLDVSIKPSLKHFVRYPPKNYLFRSKLNFSVYFICAPGNARSALILFGPQSKLRGLVQNHPVKTPTRKTKTVKREMKEVNIGGKIVKKCRKMEGQKKREKRGIGKDHGEFGTPIPNMKDKRRLMQRAMIYVKVCILMAHSGVGAVILINCLVLFIFFCACKKAKPIKLPKDKDKTAKGSDGTGTTETKTKSERQLESQKNK</sequence>
<keyword evidence="2" id="KW-0812">Transmembrane</keyword>
<keyword evidence="5" id="KW-1185">Reference proteome</keyword>
<accession>G0MM42</accession>
<dbReference type="FunCoup" id="G0MM42">
    <property type="interactions" value="1084"/>
</dbReference>
<dbReference type="Proteomes" id="UP000008068">
    <property type="component" value="Unassembled WGS sequence"/>
</dbReference>
<protein>
    <submittedName>
        <fullName evidence="4">Uncharacterized protein</fullName>
    </submittedName>
</protein>
<keyword evidence="3" id="KW-0732">Signal</keyword>
<feature type="compositionally biased region" description="Basic and acidic residues" evidence="1">
    <location>
        <begin position="312"/>
        <end position="326"/>
    </location>
</feature>
<keyword evidence="2" id="KW-0472">Membrane</keyword>
<dbReference type="OrthoDB" id="5842690at2759"/>
<dbReference type="EMBL" id="GL379801">
    <property type="protein sequence ID" value="EGT36589.1"/>
    <property type="molecule type" value="Genomic_DNA"/>
</dbReference>
<evidence type="ECO:0000256" key="2">
    <source>
        <dbReference type="SAM" id="Phobius"/>
    </source>
</evidence>
<dbReference type="HOGENOM" id="CLU_073931_0_0_1"/>
<feature type="transmembrane region" description="Helical" evidence="2">
    <location>
        <begin position="252"/>
        <end position="285"/>
    </location>
</feature>
<dbReference type="AlphaFoldDB" id="G0MM42"/>
<proteinExistence type="predicted"/>
<dbReference type="eggNOG" id="ENOG502TIAV">
    <property type="taxonomic scope" value="Eukaryota"/>
</dbReference>
<keyword evidence="2" id="KW-1133">Transmembrane helix</keyword>
<evidence type="ECO:0000313" key="4">
    <source>
        <dbReference type="EMBL" id="EGT36589.1"/>
    </source>
</evidence>